<evidence type="ECO:0000259" key="1">
    <source>
        <dbReference type="Pfam" id="PF13338"/>
    </source>
</evidence>
<evidence type="ECO:0000313" key="2">
    <source>
        <dbReference type="EMBL" id="SOC52554.1"/>
    </source>
</evidence>
<evidence type="ECO:0000313" key="3">
    <source>
        <dbReference type="Proteomes" id="UP000219688"/>
    </source>
</evidence>
<accession>A0A285VEM7</accession>
<feature type="domain" description="AbiEi antitoxin N-terminal" evidence="1">
    <location>
        <begin position="3"/>
        <end position="42"/>
    </location>
</feature>
<dbReference type="AlphaFoldDB" id="A0A285VEM7"/>
<protein>
    <submittedName>
        <fullName evidence="2">Transcriptional regulator, AbiEi antitoxin, Type IV TA system</fullName>
    </submittedName>
</protein>
<dbReference type="InterPro" id="IPR025159">
    <property type="entry name" value="AbiEi_N"/>
</dbReference>
<gene>
    <name evidence="2" type="ORF">SAMN05421879_101670</name>
</gene>
<dbReference type="Proteomes" id="UP000219688">
    <property type="component" value="Unassembled WGS sequence"/>
</dbReference>
<dbReference type="Gene3D" id="3.40.960.10">
    <property type="entry name" value="VSR Endonuclease"/>
    <property type="match status" value="1"/>
</dbReference>
<dbReference type="Pfam" id="PF13338">
    <property type="entry name" value="AbiEi_4"/>
    <property type="match status" value="1"/>
</dbReference>
<organism evidence="2 3">
    <name type="scientific">Ornithinimicrobium cerasi</name>
    <dbReference type="NCBI Taxonomy" id="2248773"/>
    <lineage>
        <taxon>Bacteria</taxon>
        <taxon>Bacillati</taxon>
        <taxon>Actinomycetota</taxon>
        <taxon>Actinomycetes</taxon>
        <taxon>Micrococcales</taxon>
        <taxon>Ornithinimicrobiaceae</taxon>
        <taxon>Ornithinimicrobium</taxon>
    </lineage>
</organism>
<reference evidence="3" key="1">
    <citation type="submission" date="2017-08" db="EMBL/GenBank/DDBJ databases">
        <authorList>
            <person name="Varghese N."/>
            <person name="Submissions S."/>
        </authorList>
    </citation>
    <scope>NUCLEOTIDE SEQUENCE [LARGE SCALE GENOMIC DNA]</scope>
    <source>
        <strain evidence="3">USBA17B2</strain>
    </source>
</reference>
<keyword evidence="3" id="KW-1185">Reference proteome</keyword>
<proteinExistence type="predicted"/>
<sequence>MPLLATQDSLVTSTQLRHLGVSAEALRRWVGAGDLVRLRRNVLVDGTVWRAAPPWERHLIRARGVMMDRRGGPPVALSHHSAMAVMGLSIHGVDDLVHLVTVGGTQTRRRGGLVQHACVGEGRVTDAFGLPTVTPAVACVQVAAQFGVEPGVVGADSALRLGLCRREDLEALGGWRWLGRGRTAASMVIGRADGRHESAGESRTAWVLHRLGYRDVRPQVSIVDRQGRFVARVDFLVGPRVVVEFDGMLKYASPADLTAEKRREDRLRSLGYEVVRLTWADLARPEVVQARIQAALARARTRAG</sequence>
<dbReference type="EMBL" id="OBQK01000001">
    <property type="protein sequence ID" value="SOC52554.1"/>
    <property type="molecule type" value="Genomic_DNA"/>
</dbReference>
<name>A0A285VEM7_9MICO</name>